<dbReference type="Proteomes" id="UP000663873">
    <property type="component" value="Unassembled WGS sequence"/>
</dbReference>
<gene>
    <name evidence="4" type="ORF">UJA718_LOCUS15650</name>
</gene>
<dbReference type="PANTHER" id="PTHR45641">
    <property type="entry name" value="TETRATRICOPEPTIDE REPEAT PROTEIN (AFU_ORTHOLOGUE AFUA_6G03870)"/>
    <property type="match status" value="1"/>
</dbReference>
<dbReference type="Pfam" id="PF13424">
    <property type="entry name" value="TPR_12"/>
    <property type="match status" value="1"/>
</dbReference>
<proteinExistence type="predicted"/>
<evidence type="ECO:0000313" key="4">
    <source>
        <dbReference type="EMBL" id="CAF4348832.1"/>
    </source>
</evidence>
<keyword evidence="2 3" id="KW-0802">TPR repeat</keyword>
<protein>
    <submittedName>
        <fullName evidence="4">Uncharacterized protein</fullName>
    </submittedName>
</protein>
<evidence type="ECO:0000256" key="3">
    <source>
        <dbReference type="PROSITE-ProRule" id="PRU00339"/>
    </source>
</evidence>
<reference evidence="4" key="1">
    <citation type="submission" date="2021-02" db="EMBL/GenBank/DDBJ databases">
        <authorList>
            <person name="Nowell W R."/>
        </authorList>
    </citation>
    <scope>NUCLEOTIDE SEQUENCE</scope>
</reference>
<comment type="caution">
    <text evidence="4">The sequence shown here is derived from an EMBL/GenBank/DDBJ whole genome shotgun (WGS) entry which is preliminary data.</text>
</comment>
<sequence>MINYNKALSTSTSDHPFSSRTYLNIGDVYRMTDNSHLALENYEKSLEIQMQCSTQNNHDLLRIYNVMTVVYSDMNNREMSLKYYEKFLEILLIIEPLNFNEHSTAYENIADLLFLKDDFKAALEYYNKAIEAAEKTTTPSPETIEKMQKMIRVISVKLASPSNELKDGQAN</sequence>
<feature type="repeat" description="TPR" evidence="3">
    <location>
        <begin position="103"/>
        <end position="136"/>
    </location>
</feature>
<dbReference type="InterPro" id="IPR019734">
    <property type="entry name" value="TPR_rpt"/>
</dbReference>
<dbReference type="PROSITE" id="PS50005">
    <property type="entry name" value="TPR"/>
    <property type="match status" value="2"/>
</dbReference>
<dbReference type="Gene3D" id="1.25.40.10">
    <property type="entry name" value="Tetratricopeptide repeat domain"/>
    <property type="match status" value="1"/>
</dbReference>
<dbReference type="AlphaFoldDB" id="A0A820KVF2"/>
<organism evidence="4 5">
    <name type="scientific">Rotaria socialis</name>
    <dbReference type="NCBI Taxonomy" id="392032"/>
    <lineage>
        <taxon>Eukaryota</taxon>
        <taxon>Metazoa</taxon>
        <taxon>Spiralia</taxon>
        <taxon>Gnathifera</taxon>
        <taxon>Rotifera</taxon>
        <taxon>Eurotatoria</taxon>
        <taxon>Bdelloidea</taxon>
        <taxon>Philodinida</taxon>
        <taxon>Philodinidae</taxon>
        <taxon>Rotaria</taxon>
    </lineage>
</organism>
<dbReference type="PANTHER" id="PTHR45641:SF1">
    <property type="entry name" value="AAA+ ATPASE DOMAIN-CONTAINING PROTEIN"/>
    <property type="match status" value="1"/>
</dbReference>
<evidence type="ECO:0000313" key="5">
    <source>
        <dbReference type="Proteomes" id="UP000663873"/>
    </source>
</evidence>
<keyword evidence="1" id="KW-0677">Repeat</keyword>
<accession>A0A820KVF2</accession>
<dbReference type="InterPro" id="IPR011990">
    <property type="entry name" value="TPR-like_helical_dom_sf"/>
</dbReference>
<keyword evidence="5" id="KW-1185">Reference proteome</keyword>
<dbReference type="SUPFAM" id="SSF48452">
    <property type="entry name" value="TPR-like"/>
    <property type="match status" value="1"/>
</dbReference>
<dbReference type="EMBL" id="CAJOBP010002330">
    <property type="protein sequence ID" value="CAF4348832.1"/>
    <property type="molecule type" value="Genomic_DNA"/>
</dbReference>
<dbReference type="SMART" id="SM00028">
    <property type="entry name" value="TPR"/>
    <property type="match status" value="3"/>
</dbReference>
<feature type="repeat" description="TPR" evidence="3">
    <location>
        <begin position="19"/>
        <end position="52"/>
    </location>
</feature>
<evidence type="ECO:0000256" key="1">
    <source>
        <dbReference type="ARBA" id="ARBA00022737"/>
    </source>
</evidence>
<dbReference type="Pfam" id="PF13181">
    <property type="entry name" value="TPR_8"/>
    <property type="match status" value="1"/>
</dbReference>
<name>A0A820KVF2_9BILA</name>
<evidence type="ECO:0000256" key="2">
    <source>
        <dbReference type="ARBA" id="ARBA00022803"/>
    </source>
</evidence>